<evidence type="ECO:0000256" key="6">
    <source>
        <dbReference type="ARBA" id="ARBA00022729"/>
    </source>
</evidence>
<dbReference type="GO" id="GO:0090090">
    <property type="term" value="P:negative regulation of canonical Wnt signaling pathway"/>
    <property type="evidence" value="ECO:0007669"/>
    <property type="project" value="TreeGrafter"/>
</dbReference>
<dbReference type="OrthoDB" id="5912242at2759"/>
<feature type="non-terminal residue" evidence="9">
    <location>
        <position position="408"/>
    </location>
</feature>
<dbReference type="PANTHER" id="PTHR12113:SF6">
    <property type="entry name" value="DICKKOPF N-TERMINAL CYSTEINE-RICH DOMAIN-CONTAINING PROTEIN"/>
    <property type="match status" value="1"/>
</dbReference>
<dbReference type="GO" id="GO:0048019">
    <property type="term" value="F:receptor antagonist activity"/>
    <property type="evidence" value="ECO:0007669"/>
    <property type="project" value="TreeGrafter"/>
</dbReference>
<comment type="similarity">
    <text evidence="2">Belongs to the dickkopf family.</text>
</comment>
<evidence type="ECO:0000256" key="4">
    <source>
        <dbReference type="ARBA" id="ARBA00022525"/>
    </source>
</evidence>
<evidence type="ECO:0000256" key="5">
    <source>
        <dbReference type="ARBA" id="ARBA00022687"/>
    </source>
</evidence>
<dbReference type="Pfam" id="PF04706">
    <property type="entry name" value="Dickkopf_N"/>
    <property type="match status" value="1"/>
</dbReference>
<dbReference type="InterPro" id="IPR006796">
    <property type="entry name" value="Dickkopf_N"/>
</dbReference>
<evidence type="ECO:0000256" key="2">
    <source>
        <dbReference type="ARBA" id="ARBA00010842"/>
    </source>
</evidence>
<evidence type="ECO:0000256" key="1">
    <source>
        <dbReference type="ARBA" id="ARBA00004613"/>
    </source>
</evidence>
<gene>
    <name evidence="9" type="ORF">OFUS_LOCUS14602</name>
</gene>
<keyword evidence="10" id="KW-1185">Reference proteome</keyword>
<dbReference type="GO" id="GO:0005615">
    <property type="term" value="C:extracellular space"/>
    <property type="evidence" value="ECO:0007669"/>
    <property type="project" value="TreeGrafter"/>
</dbReference>
<reference evidence="9" key="1">
    <citation type="submission" date="2022-03" db="EMBL/GenBank/DDBJ databases">
        <authorList>
            <person name="Martin C."/>
        </authorList>
    </citation>
    <scope>NUCLEOTIDE SEQUENCE</scope>
</reference>
<evidence type="ECO:0000313" key="9">
    <source>
        <dbReference type="EMBL" id="CAH1789200.1"/>
    </source>
</evidence>
<evidence type="ECO:0000256" key="3">
    <source>
        <dbReference type="ARBA" id="ARBA00022473"/>
    </source>
</evidence>
<keyword evidence="4" id="KW-0964">Secreted</keyword>
<dbReference type="Proteomes" id="UP000749559">
    <property type="component" value="Unassembled WGS sequence"/>
</dbReference>
<keyword evidence="3" id="KW-0217">Developmental protein</keyword>
<evidence type="ECO:0000313" key="10">
    <source>
        <dbReference type="Proteomes" id="UP000749559"/>
    </source>
</evidence>
<protein>
    <recommendedName>
        <fullName evidence="8">Dickkopf N-terminal cysteine-rich domain-containing protein</fullName>
    </recommendedName>
</protein>
<name>A0A8S4P841_OWEFU</name>
<dbReference type="NCBIfam" id="TIGR04201">
    <property type="entry name" value="Myxo_Cys_RPT"/>
    <property type="match status" value="1"/>
</dbReference>
<organism evidence="9 10">
    <name type="scientific">Owenia fusiformis</name>
    <name type="common">Polychaete worm</name>
    <dbReference type="NCBI Taxonomy" id="6347"/>
    <lineage>
        <taxon>Eukaryota</taxon>
        <taxon>Metazoa</taxon>
        <taxon>Spiralia</taxon>
        <taxon>Lophotrochozoa</taxon>
        <taxon>Annelida</taxon>
        <taxon>Polychaeta</taxon>
        <taxon>Sedentaria</taxon>
        <taxon>Canalipalpata</taxon>
        <taxon>Sabellida</taxon>
        <taxon>Oweniida</taxon>
        <taxon>Oweniidae</taxon>
        <taxon>Owenia</taxon>
    </lineage>
</organism>
<feature type="non-terminal residue" evidence="9">
    <location>
        <position position="1"/>
    </location>
</feature>
<dbReference type="GO" id="GO:0016055">
    <property type="term" value="P:Wnt signaling pathway"/>
    <property type="evidence" value="ECO:0007669"/>
    <property type="project" value="UniProtKB-KW"/>
</dbReference>
<proteinExistence type="inferred from homology"/>
<keyword evidence="5" id="KW-0879">Wnt signaling pathway</keyword>
<dbReference type="AlphaFoldDB" id="A0A8S4P841"/>
<dbReference type="InterPro" id="IPR026435">
    <property type="entry name" value="Myxo_Cys_rpt"/>
</dbReference>
<dbReference type="InterPro" id="IPR039863">
    <property type="entry name" value="DKK1-4"/>
</dbReference>
<evidence type="ECO:0000259" key="8">
    <source>
        <dbReference type="Pfam" id="PF04706"/>
    </source>
</evidence>
<dbReference type="PANTHER" id="PTHR12113">
    <property type="entry name" value="DICKKOPF3-LIKE 3"/>
    <property type="match status" value="1"/>
</dbReference>
<dbReference type="GO" id="GO:0039706">
    <property type="term" value="F:co-receptor binding"/>
    <property type="evidence" value="ECO:0007669"/>
    <property type="project" value="TreeGrafter"/>
</dbReference>
<comment type="subcellular location">
    <subcellularLocation>
        <location evidence="1">Secreted</location>
    </subcellularLocation>
</comment>
<sequence>NINSQTLPTVCLSAIAIASNCVNDRPCITKRCISNVCVECSKSSDCSGGEYCDITPKGGNNCKPKRTLGQTCTTDNACNGGLSCIDQICSQCRDDSNCPSNQFCENQRDILVPNICSDKLANSLQCVGDNECISGRCIGDICIQCLTSEECDLGQLCDAKGVCQSIKPNGGSCNIDIDCISKRCIQNICRECNDSSDCDTNEFCDTTLTYTCETMKEIGSVCELNYECKDRCINNQCGNCQYHSDCGRGQFCKNFPNVCTQKIGFGSSCSFNEECVTTFCHNELCGQCDSDINCRTGSYCKNLGSTRIPTMCVPKASMGSSCNEETVCVSGSCVSNVCTECLDSQDCPTGEYCMVNIDGVNTCEVATGVGKPCETNEACLGLYCVDNLCAECRTHSDCTPESYCRSVG</sequence>
<accession>A0A8S4P841</accession>
<comment type="caution">
    <text evidence="9">The sequence shown here is derived from an EMBL/GenBank/DDBJ whole genome shotgun (WGS) entry which is preliminary data.</text>
</comment>
<keyword evidence="7" id="KW-1015">Disulfide bond</keyword>
<dbReference type="EMBL" id="CAIIXF020000007">
    <property type="protein sequence ID" value="CAH1789200.1"/>
    <property type="molecule type" value="Genomic_DNA"/>
</dbReference>
<evidence type="ECO:0000256" key="7">
    <source>
        <dbReference type="ARBA" id="ARBA00023157"/>
    </source>
</evidence>
<feature type="domain" description="Dickkopf N-terminal cysteine-rich" evidence="8">
    <location>
        <begin position="39"/>
        <end position="89"/>
    </location>
</feature>
<keyword evidence="6" id="KW-0732">Signal</keyword>